<keyword evidence="4" id="KW-0418">Kinase</keyword>
<keyword evidence="8" id="KW-1185">Reference proteome</keyword>
<dbReference type="GO" id="GO:0005524">
    <property type="term" value="F:ATP binding"/>
    <property type="evidence" value="ECO:0007669"/>
    <property type="project" value="UniProtKB-KW"/>
</dbReference>
<reference evidence="8" key="1">
    <citation type="journal article" date="2014" name="Science">
        <title>The coffee genome provides insight into the convergent evolution of caffeine biosynthesis.</title>
        <authorList>
            <person name="Denoeud F."/>
            <person name="Carretero-Paulet L."/>
            <person name="Dereeper A."/>
            <person name="Droc G."/>
            <person name="Guyot R."/>
            <person name="Pietrella M."/>
            <person name="Zheng C."/>
            <person name="Alberti A."/>
            <person name="Anthony F."/>
            <person name="Aprea G."/>
            <person name="Aury J.M."/>
            <person name="Bento P."/>
            <person name="Bernard M."/>
            <person name="Bocs S."/>
            <person name="Campa C."/>
            <person name="Cenci A."/>
            <person name="Combes M.C."/>
            <person name="Crouzillat D."/>
            <person name="Da Silva C."/>
            <person name="Daddiego L."/>
            <person name="De Bellis F."/>
            <person name="Dussert S."/>
            <person name="Garsmeur O."/>
            <person name="Gayraud T."/>
            <person name="Guignon V."/>
            <person name="Jahn K."/>
            <person name="Jamilloux V."/>
            <person name="Joet T."/>
            <person name="Labadie K."/>
            <person name="Lan T."/>
            <person name="Leclercq J."/>
            <person name="Lepelley M."/>
            <person name="Leroy T."/>
            <person name="Li L.T."/>
            <person name="Librado P."/>
            <person name="Lopez L."/>
            <person name="Munoz A."/>
            <person name="Noel B."/>
            <person name="Pallavicini A."/>
            <person name="Perrotta G."/>
            <person name="Poncet V."/>
            <person name="Pot D."/>
            <person name="Priyono X."/>
            <person name="Rigoreau M."/>
            <person name="Rouard M."/>
            <person name="Rozas J."/>
            <person name="Tranchant-Dubreuil C."/>
            <person name="VanBuren R."/>
            <person name="Zhang Q."/>
            <person name="Andrade A.C."/>
            <person name="Argout X."/>
            <person name="Bertrand B."/>
            <person name="de Kochko A."/>
            <person name="Graziosi G."/>
            <person name="Henry R.J."/>
            <person name="Jayarama X."/>
            <person name="Ming R."/>
            <person name="Nagai C."/>
            <person name="Rounsley S."/>
            <person name="Sankoff D."/>
            <person name="Giuliano G."/>
            <person name="Albert V.A."/>
            <person name="Wincker P."/>
            <person name="Lashermes P."/>
        </authorList>
    </citation>
    <scope>NUCLEOTIDE SEQUENCE [LARGE SCALE GENOMIC DNA]</scope>
    <source>
        <strain evidence="8">cv. DH200-94</strain>
    </source>
</reference>
<dbReference type="SUPFAM" id="SSF56112">
    <property type="entry name" value="Protein kinase-like (PK-like)"/>
    <property type="match status" value="1"/>
</dbReference>
<gene>
    <name evidence="7" type="ORF">GSCOC_T00023091001</name>
</gene>
<dbReference type="InterPro" id="IPR011009">
    <property type="entry name" value="Kinase-like_dom_sf"/>
</dbReference>
<keyword evidence="1" id="KW-0723">Serine/threonine-protein kinase</keyword>
<dbReference type="Pfam" id="PF07714">
    <property type="entry name" value="PK_Tyr_Ser-Thr"/>
    <property type="match status" value="1"/>
</dbReference>
<evidence type="ECO:0000256" key="2">
    <source>
        <dbReference type="ARBA" id="ARBA00022679"/>
    </source>
</evidence>
<dbReference type="InterPro" id="IPR001245">
    <property type="entry name" value="Ser-Thr/Tyr_kinase_cat_dom"/>
</dbReference>
<dbReference type="PhylomeDB" id="A0A068UCW8"/>
<accession>A0A068UCW8</accession>
<dbReference type="PANTHER" id="PTHR11584">
    <property type="entry name" value="SERINE/THREONINE PROTEIN KINASE"/>
    <property type="match status" value="1"/>
</dbReference>
<name>A0A068UCW8_COFCA</name>
<keyword evidence="2" id="KW-0808">Transferase</keyword>
<evidence type="ECO:0000256" key="1">
    <source>
        <dbReference type="ARBA" id="ARBA00022527"/>
    </source>
</evidence>
<organism evidence="7 8">
    <name type="scientific">Coffea canephora</name>
    <name type="common">Robusta coffee</name>
    <dbReference type="NCBI Taxonomy" id="49390"/>
    <lineage>
        <taxon>Eukaryota</taxon>
        <taxon>Viridiplantae</taxon>
        <taxon>Streptophyta</taxon>
        <taxon>Embryophyta</taxon>
        <taxon>Tracheophyta</taxon>
        <taxon>Spermatophyta</taxon>
        <taxon>Magnoliopsida</taxon>
        <taxon>eudicotyledons</taxon>
        <taxon>Gunneridae</taxon>
        <taxon>Pentapetalae</taxon>
        <taxon>asterids</taxon>
        <taxon>lamiids</taxon>
        <taxon>Gentianales</taxon>
        <taxon>Rubiaceae</taxon>
        <taxon>Ixoroideae</taxon>
        <taxon>Gardenieae complex</taxon>
        <taxon>Bertiereae - Coffeeae clade</taxon>
        <taxon>Coffeeae</taxon>
        <taxon>Coffea</taxon>
    </lineage>
</organism>
<keyword evidence="3" id="KW-0547">Nucleotide-binding</keyword>
<dbReference type="AlphaFoldDB" id="A0A068UCW8"/>
<evidence type="ECO:0000259" key="6">
    <source>
        <dbReference type="PROSITE" id="PS50011"/>
    </source>
</evidence>
<dbReference type="STRING" id="49390.A0A068UCW8"/>
<feature type="domain" description="Protein kinase" evidence="6">
    <location>
        <begin position="1"/>
        <end position="108"/>
    </location>
</feature>
<dbReference type="PROSITE" id="PS50011">
    <property type="entry name" value="PROTEIN_KINASE_DOM"/>
    <property type="match status" value="1"/>
</dbReference>
<dbReference type="Gramene" id="CDP06316">
    <property type="protein sequence ID" value="CDP06316"/>
    <property type="gene ID" value="GSCOC_T00023091001"/>
</dbReference>
<dbReference type="GO" id="GO:0004674">
    <property type="term" value="F:protein serine/threonine kinase activity"/>
    <property type="evidence" value="ECO:0007669"/>
    <property type="project" value="UniProtKB-KW"/>
</dbReference>
<evidence type="ECO:0000256" key="4">
    <source>
        <dbReference type="ARBA" id="ARBA00022777"/>
    </source>
</evidence>
<dbReference type="PROSITE" id="PS00109">
    <property type="entry name" value="PROTEIN_KINASE_TYR"/>
    <property type="match status" value="1"/>
</dbReference>
<evidence type="ECO:0000256" key="5">
    <source>
        <dbReference type="ARBA" id="ARBA00022840"/>
    </source>
</evidence>
<dbReference type="Gene3D" id="1.10.510.10">
    <property type="entry name" value="Transferase(Phosphotransferase) domain 1"/>
    <property type="match status" value="1"/>
</dbReference>
<evidence type="ECO:0000313" key="7">
    <source>
        <dbReference type="EMBL" id="CDP06316.1"/>
    </source>
</evidence>
<dbReference type="InterPro" id="IPR000719">
    <property type="entry name" value="Prot_kinase_dom"/>
</dbReference>
<keyword evidence="5" id="KW-0067">ATP-binding</keyword>
<protein>
    <recommendedName>
        <fullName evidence="6">Protein kinase domain-containing protein</fullName>
    </recommendedName>
</protein>
<dbReference type="PANTHER" id="PTHR11584:SF369">
    <property type="entry name" value="MITOGEN-ACTIVATED PROTEIN KINASE KINASE KINASE 19-RELATED"/>
    <property type="match status" value="1"/>
</dbReference>
<dbReference type="EMBL" id="HG739105">
    <property type="protein sequence ID" value="CDP06316.1"/>
    <property type="molecule type" value="Genomic_DNA"/>
</dbReference>
<proteinExistence type="predicted"/>
<dbReference type="InParanoid" id="A0A068UCW8"/>
<dbReference type="Proteomes" id="UP000295252">
    <property type="component" value="Chromosome XI"/>
</dbReference>
<evidence type="ECO:0000313" key="8">
    <source>
        <dbReference type="Proteomes" id="UP000295252"/>
    </source>
</evidence>
<dbReference type="InterPro" id="IPR008266">
    <property type="entry name" value="Tyr_kinase_AS"/>
</dbReference>
<evidence type="ECO:0000256" key="3">
    <source>
        <dbReference type="ARBA" id="ARBA00022741"/>
    </source>
</evidence>
<sequence>MEGKWPFKVAGSPDGLRKSTLRKHFQDIIYGLVYLHANSVVHGDMTTDNLLVAASGIVKIGDFSVNQVVKVMNCSLSLLGRRTMFICLHTDIWMLLYIPLYKSSVSLN</sequence>